<evidence type="ECO:0000313" key="2">
    <source>
        <dbReference type="Proteomes" id="UP000177152"/>
    </source>
</evidence>
<protein>
    <submittedName>
        <fullName evidence="1">Uncharacterized protein</fullName>
    </submittedName>
</protein>
<comment type="caution">
    <text evidence="1">The sequence shown here is derived from an EMBL/GenBank/DDBJ whole genome shotgun (WGS) entry which is preliminary data.</text>
</comment>
<accession>A0A1G2K7N8</accession>
<evidence type="ECO:0000313" key="1">
    <source>
        <dbReference type="EMBL" id="OGZ94438.1"/>
    </source>
</evidence>
<sequence>MEAGVRFTNLPHYDTSISILKNAKGAEKVFALMKVLENAHGKDLLFASKEYAEDFKNFVKTWREVTGAGNGYDAYWVFDNDEILGCAGIPKYAAVRLNMEIVCRMAEEISAYSRETHSKDLEFSLAIGSKNGAIIFSYLRNE</sequence>
<dbReference type="EMBL" id="MHQC01000036">
    <property type="protein sequence ID" value="OGZ94438.1"/>
    <property type="molecule type" value="Genomic_DNA"/>
</dbReference>
<dbReference type="AlphaFoldDB" id="A0A1G2K7N8"/>
<name>A0A1G2K7N8_9BACT</name>
<proteinExistence type="predicted"/>
<organism evidence="1 2">
    <name type="scientific">Candidatus Sungbacteria bacterium RIFCSPHIGHO2_01_FULL_47_32</name>
    <dbReference type="NCBI Taxonomy" id="1802264"/>
    <lineage>
        <taxon>Bacteria</taxon>
        <taxon>Candidatus Sungiibacteriota</taxon>
    </lineage>
</organism>
<dbReference type="Proteomes" id="UP000177152">
    <property type="component" value="Unassembled WGS sequence"/>
</dbReference>
<gene>
    <name evidence="1" type="ORF">A2633_04140</name>
</gene>
<reference evidence="1 2" key="1">
    <citation type="journal article" date="2016" name="Nat. Commun.">
        <title>Thousands of microbial genomes shed light on interconnected biogeochemical processes in an aquifer system.</title>
        <authorList>
            <person name="Anantharaman K."/>
            <person name="Brown C.T."/>
            <person name="Hug L.A."/>
            <person name="Sharon I."/>
            <person name="Castelle C.J."/>
            <person name="Probst A.J."/>
            <person name="Thomas B.C."/>
            <person name="Singh A."/>
            <person name="Wilkins M.J."/>
            <person name="Karaoz U."/>
            <person name="Brodie E.L."/>
            <person name="Williams K.H."/>
            <person name="Hubbard S.S."/>
            <person name="Banfield J.F."/>
        </authorList>
    </citation>
    <scope>NUCLEOTIDE SEQUENCE [LARGE SCALE GENOMIC DNA]</scope>
</reference>